<keyword evidence="6" id="KW-0833">Ubl conjugation pathway</keyword>
<dbReference type="InterPro" id="IPR001611">
    <property type="entry name" value="Leu-rich_rpt"/>
</dbReference>
<comment type="similarity">
    <text evidence="6">Belongs to the LRR-containing bacterial E3 ligase family.</text>
</comment>
<keyword evidence="6" id="KW-0964">Secreted</keyword>
<evidence type="ECO:0000256" key="3">
    <source>
        <dbReference type="ARBA" id="ARBA00022614"/>
    </source>
</evidence>
<organism evidence="8 9">
    <name type="scientific">Pseudomonas fluorescens LMG 5329</name>
    <dbReference type="NCBI Taxonomy" id="1324332"/>
    <lineage>
        <taxon>Bacteria</taxon>
        <taxon>Pseudomonadati</taxon>
        <taxon>Pseudomonadota</taxon>
        <taxon>Gammaproteobacteria</taxon>
        <taxon>Pseudomonadales</taxon>
        <taxon>Pseudomonadaceae</taxon>
        <taxon>Pseudomonas</taxon>
    </lineage>
</organism>
<dbReference type="GO" id="GO:0016567">
    <property type="term" value="P:protein ubiquitination"/>
    <property type="evidence" value="ECO:0007669"/>
    <property type="project" value="InterPro"/>
</dbReference>
<dbReference type="PROSITE" id="PS52053">
    <property type="entry name" value="NEL"/>
    <property type="match status" value="1"/>
</dbReference>
<dbReference type="GO" id="GO:0005576">
    <property type="term" value="C:extracellular region"/>
    <property type="evidence" value="ECO:0007669"/>
    <property type="project" value="UniProtKB-UniRule"/>
</dbReference>
<gene>
    <name evidence="8" type="ORF">K814_0117175</name>
</gene>
<dbReference type="InterPro" id="IPR003591">
    <property type="entry name" value="Leu-rich_rpt_typical-subtyp"/>
</dbReference>
<dbReference type="PROSITE" id="PS51450">
    <property type="entry name" value="LRR"/>
    <property type="match status" value="1"/>
</dbReference>
<dbReference type="GO" id="GO:0005737">
    <property type="term" value="C:cytoplasm"/>
    <property type="evidence" value="ECO:0007669"/>
    <property type="project" value="TreeGrafter"/>
</dbReference>
<evidence type="ECO:0000256" key="5">
    <source>
        <dbReference type="ARBA" id="ARBA00023026"/>
    </source>
</evidence>
<dbReference type="GO" id="GO:0061630">
    <property type="term" value="F:ubiquitin protein ligase activity"/>
    <property type="evidence" value="ECO:0007669"/>
    <property type="project" value="UniProtKB-EC"/>
</dbReference>
<dbReference type="Pfam" id="PF13855">
    <property type="entry name" value="LRR_8"/>
    <property type="match status" value="1"/>
</dbReference>
<accession>A0A0A1Z0U5</accession>
<feature type="active site" description="Glycyl thioester intermediate" evidence="6">
    <location>
        <position position="1409"/>
    </location>
</feature>
<evidence type="ECO:0000256" key="2">
    <source>
        <dbReference type="ARBA" id="ARBA00012483"/>
    </source>
</evidence>
<keyword evidence="6" id="KW-0808">Transferase</keyword>
<dbReference type="Pfam" id="PF20178">
    <property type="entry name" value="ToxA_N"/>
    <property type="match status" value="1"/>
</dbReference>
<keyword evidence="6" id="KW-1035">Host cytoplasm</keyword>
<dbReference type="InterPro" id="IPR029487">
    <property type="entry name" value="NEL_dom"/>
</dbReference>
<dbReference type="EC" id="2.3.2.27" evidence="2"/>
<evidence type="ECO:0000313" key="8">
    <source>
        <dbReference type="EMBL" id="KGE66706.1"/>
    </source>
</evidence>
<dbReference type="Proteomes" id="UP000030060">
    <property type="component" value="Unassembled WGS sequence"/>
</dbReference>
<dbReference type="InterPro" id="IPR046673">
    <property type="entry name" value="ToxA_N"/>
</dbReference>
<dbReference type="InterPro" id="IPR032675">
    <property type="entry name" value="LRR_dom_sf"/>
</dbReference>
<sequence>MTETTDLYTLTEPLTKDELDTALLEMTGDLDKAQVLHNTLPRWMLKAPLPALTALEDTYRRSSVMRRNLEQRLNRLQSLDQFCIEKLSRYLTENGHPQLDVRCDYLERPRRDPVGVTYITGLLIETLALEKHSLVLSAMQNFSETEAKPGGLPDKTLIREGLHDAEATGITAQQFVGYCRALDLGNAYQEHVREVFDLPAPGESPSGPHYAEALSDVGFSKKADMLVDLHMALAKQHISQVNHTRLLNLINANMAVDWVVKSKSDGKPLIWQGLKIAKACLWSVLVFSEDTLGELAADKFIIYMPNDPVRPWFEYASLESFKQYLTSKLKEKPYLEFFERYLDELERLKFLSDFKSDPTLGVFESIITKGNFCDFFFRSCVGKIQLDARVLAVPTADVDEEARRQRLIDYLDYGLDILNVAGFFVPVLGQFMMGVAIGQLLGEVFEGVEDWSHGDNAGALKHLVSVVESIVAMVVFAVGGRVVGTLKRSQTPSPMFFENLEAVQLPDHSPRLWRPDFVQYRQPQGLPKPWVPNARGVHQANGQSYIQINRGAYSVSFDWTHLQWRFNHPKRSTAYRPPLKHNLGGGWQHIFERPHEWRDPIYTLHRLNPALADVPSDALQSLAAINQIDLADLQRLAMENKPLPERFQDAVARFRQHEKVLHLIETLGQEGQLDSHTARTQMLALPLMAGWPKGRFFELLDSKGNLLESHPNLAPFDYEDQSIHITEQQLKDGQVLETLLTALSKTERNTLLGETVTLAKAPALLKKRLLETVNDQHGALYRKLYEDYKSVRCDEMEPLCARFTQLPRNVAWEQGTKASSLDRRYLRQTRRVPLTLEQNIREVLDQMAEDQALMGLYWPPLADAATHRLTFGMLGRLAHWPKELSLQLREISATGNLLAQVGPDTAWVRRTIVHNDRGFQAFNEQGAGLNALVSGPDALLQSVVDCLSPGQRKMMNLVGPDPAQRLRSQLRFKSQDERERVPRYLWPERAVPEQASSCAAAQMEQDKPPSIEFAPALVNKMRALYPLVSEAERLKMLRDAGTDHLSRAKVVKALEEQFAQLHKTLEHWARQRPVFAHGEAPPRDWRLSRYQVRQSIERCWSRASFVDDIDFKTVPGLELDRMHVGELPTLPAEVNFDHVQQLSLRSMGLSEDISAFLEHFKNLRGLELADNQLAQVPEALSSMPALEHLNLARNKLNMTEDTRKRLASLSRLKALNLAGNPLSDGLDVSGQSSLRELILRDCRLTEFPSGVRRLPYLEHLDLRSNDIRDLPGWLFELPSRYARAVNLRDNPVSTTSKVALSAYRMRSGIGMGYVEDNIARIDEQTARDAWLADQRVERYAEKDLAWRALKNEPRSDALFNLMARLVNTADATKLRDDLERRIWRVLDATAADAKLRDRVFNRAAMPINCDDAAAANFSDLEVLLDIHEASRSVVSGQATAKSLLDLAKRLFRLSQVESFAFAHSKKHPETDGVEVSLFFRTRLAQTLDLPGQPKHLIHEDLAGVKPSDLVEAKIAVENAERTAALLQYIVKARFWIDYLRQASSDRFDAVFKPFFERLAALETQTPPITEGEYLTQANLIMEEKDKAEATEIERLTKDQMRRAGPC</sequence>
<dbReference type="OrthoDB" id="1467561at2"/>
<reference evidence="8 9" key="1">
    <citation type="journal article" date="2013" name="Genome Announc.">
        <title>Draft Genome Sequence of Pseudomonas fluorescens LMG 5329, a White Line-Inducing Principle-Producing Bioindicator for the Mushroom Pathogen Pseudomonas tolaasii.</title>
        <authorList>
            <person name="Ghequire M.G."/>
            <person name="Rokni-Zadeh H."/>
            <person name="Zarrineh P."/>
            <person name="De Mot R."/>
        </authorList>
    </citation>
    <scope>NUCLEOTIDE SEQUENCE [LARGE SCALE GENOMIC DNA]</scope>
    <source>
        <strain evidence="8 9">LMG 5329</strain>
    </source>
</reference>
<dbReference type="Gene3D" id="3.80.10.10">
    <property type="entry name" value="Ribonuclease Inhibitor"/>
    <property type="match status" value="1"/>
</dbReference>
<proteinExistence type="inferred from homology"/>
<protein>
    <recommendedName>
        <fullName evidence="2">RING-type E3 ubiquitin transferase</fullName>
        <ecNumber evidence="2">2.3.2.27</ecNumber>
    </recommendedName>
</protein>
<evidence type="ECO:0000259" key="7">
    <source>
        <dbReference type="PROSITE" id="PS52053"/>
    </source>
</evidence>
<evidence type="ECO:0000256" key="1">
    <source>
        <dbReference type="ARBA" id="ARBA00000900"/>
    </source>
</evidence>
<name>A0A0A1Z0U5_PSEFL</name>
<comment type="PTM">
    <text evidence="6">Ubiquitinated in the presence of host E1 ubiquitin-activating enzyme, E2 ubiquitin-conjugating enzyme and ubiquitin.</text>
</comment>
<keyword evidence="4" id="KW-0677">Repeat</keyword>
<keyword evidence="5" id="KW-0843">Virulence</keyword>
<dbReference type="SUPFAM" id="SSF52058">
    <property type="entry name" value="L domain-like"/>
    <property type="match status" value="1"/>
</dbReference>
<dbReference type="Gene3D" id="1.20.58.360">
    <property type="entry name" value="Shigella T3SS effector IpaH defines"/>
    <property type="match status" value="1"/>
</dbReference>
<dbReference type="RefSeq" id="WP_038847420.1">
    <property type="nucleotide sequence ID" value="NZ_ASGY01000125.1"/>
</dbReference>
<comment type="catalytic activity">
    <reaction evidence="1">
        <text>S-ubiquitinyl-[E2 ubiquitin-conjugating enzyme]-L-cysteine + [acceptor protein]-L-lysine = [E2 ubiquitin-conjugating enzyme]-L-cysteine + N(6)-ubiquitinyl-[acceptor protein]-L-lysine.</text>
        <dbReference type="EC" id="2.3.2.27"/>
    </reaction>
</comment>
<dbReference type="SMART" id="SM00369">
    <property type="entry name" value="LRR_TYP"/>
    <property type="match status" value="3"/>
</dbReference>
<dbReference type="PANTHER" id="PTHR15454">
    <property type="entry name" value="NISCHARIN RELATED"/>
    <property type="match status" value="1"/>
</dbReference>
<evidence type="ECO:0000256" key="6">
    <source>
        <dbReference type="PROSITE-ProRule" id="PRU01398"/>
    </source>
</evidence>
<dbReference type="EMBL" id="ASGY01000125">
    <property type="protein sequence ID" value="KGE66706.1"/>
    <property type="molecule type" value="Genomic_DNA"/>
</dbReference>
<keyword evidence="6" id="KW-0832">Ubl conjugation</keyword>
<evidence type="ECO:0000256" key="4">
    <source>
        <dbReference type="ARBA" id="ARBA00022737"/>
    </source>
</evidence>
<dbReference type="Pfam" id="PF14496">
    <property type="entry name" value="NEL"/>
    <property type="match status" value="1"/>
</dbReference>
<evidence type="ECO:0000313" key="9">
    <source>
        <dbReference type="Proteomes" id="UP000030060"/>
    </source>
</evidence>
<comment type="caution">
    <text evidence="8">The sequence shown here is derived from an EMBL/GenBank/DDBJ whole genome shotgun (WGS) entry which is preliminary data.</text>
</comment>
<keyword evidence="3" id="KW-0433">Leucine-rich repeat</keyword>
<feature type="domain" description="NEL" evidence="7">
    <location>
        <begin position="1322"/>
        <end position="1606"/>
    </location>
</feature>